<reference evidence="10" key="1">
    <citation type="submission" date="2022-11" db="UniProtKB">
        <authorList>
            <consortium name="WormBaseParasite"/>
        </authorList>
    </citation>
    <scope>IDENTIFICATION</scope>
</reference>
<keyword evidence="2" id="KW-0963">Cytoplasm</keyword>
<dbReference type="WBParaSite" id="ACRNAN_scaffold10384.g17378.t1">
    <property type="protein sequence ID" value="ACRNAN_scaffold10384.g17378.t1"/>
    <property type="gene ID" value="ACRNAN_scaffold10384.g17378"/>
</dbReference>
<dbReference type="PANTHER" id="PTHR22920:SF7">
    <property type="entry name" value="MSP DOMAIN-CONTAINING PROTEIN-RELATED"/>
    <property type="match status" value="1"/>
</dbReference>
<evidence type="ECO:0000256" key="4">
    <source>
        <dbReference type="ARBA" id="ARBA00023273"/>
    </source>
</evidence>
<organism evidence="9 10">
    <name type="scientific">Acrobeloides nanus</name>
    <dbReference type="NCBI Taxonomy" id="290746"/>
    <lineage>
        <taxon>Eukaryota</taxon>
        <taxon>Metazoa</taxon>
        <taxon>Ecdysozoa</taxon>
        <taxon>Nematoda</taxon>
        <taxon>Chromadorea</taxon>
        <taxon>Rhabditida</taxon>
        <taxon>Tylenchina</taxon>
        <taxon>Cephalobomorpha</taxon>
        <taxon>Cephaloboidea</taxon>
        <taxon>Cephalobidae</taxon>
        <taxon>Acrobeloides</taxon>
    </lineage>
</organism>
<dbReference type="InterPro" id="IPR051155">
    <property type="entry name" value="Nematode_MSP"/>
</dbReference>
<dbReference type="Proteomes" id="UP000887540">
    <property type="component" value="Unplaced"/>
</dbReference>
<dbReference type="Pfam" id="PF00635">
    <property type="entry name" value="Motile_Sperm"/>
    <property type="match status" value="1"/>
</dbReference>
<dbReference type="GO" id="GO:0005856">
    <property type="term" value="C:cytoskeleton"/>
    <property type="evidence" value="ECO:0007669"/>
    <property type="project" value="UniProtKB-SubCell"/>
</dbReference>
<evidence type="ECO:0000259" key="8">
    <source>
        <dbReference type="PROSITE" id="PS50202"/>
    </source>
</evidence>
<dbReference type="SUPFAM" id="SSF49354">
    <property type="entry name" value="PapD-like"/>
    <property type="match status" value="1"/>
</dbReference>
<keyword evidence="3 7" id="KW-0206">Cytoskeleton</keyword>
<dbReference type="InterPro" id="IPR013783">
    <property type="entry name" value="Ig-like_fold"/>
</dbReference>
<keyword evidence="9" id="KW-1185">Reference proteome</keyword>
<dbReference type="InterPro" id="IPR000535">
    <property type="entry name" value="MSP_dom"/>
</dbReference>
<keyword evidence="4" id="KW-0966">Cell projection</keyword>
<dbReference type="PROSITE" id="PS50202">
    <property type="entry name" value="MSP"/>
    <property type="match status" value="1"/>
</dbReference>
<evidence type="ECO:0000256" key="3">
    <source>
        <dbReference type="ARBA" id="ARBA00023212"/>
    </source>
</evidence>
<feature type="domain" description="MSP" evidence="8">
    <location>
        <begin position="9"/>
        <end position="125"/>
    </location>
</feature>
<proteinExistence type="predicted"/>
<dbReference type="PANTHER" id="PTHR22920">
    <property type="entry name" value="MAJOR SPERM PROTEIN"/>
    <property type="match status" value="1"/>
</dbReference>
<sequence>MAASFPPSDIQMQPKEKIVFNSPFDVKQTYHIKITNSSAHRVGWRINTNMKRIFMDPPNGVLDPKETVKILVTCRAFNYVGSLPPGRISIEWTNMTVFAAKQFRQKWYECNYAMKGVKDLAIEFNP</sequence>
<name>A0A914CH97_9BILA</name>
<evidence type="ECO:0000313" key="10">
    <source>
        <dbReference type="WBParaSite" id="ACRNAN_scaffold10384.g17378.t1"/>
    </source>
</evidence>
<accession>A0A914CH97</accession>
<comment type="function">
    <text evidence="5 7">Central component in molecular interactions underlying sperm crawling. Forms an extensive filament system that extends from sperm villipoda, along the leading edge of the pseudopod.</text>
</comment>
<dbReference type="Gene3D" id="2.60.40.10">
    <property type="entry name" value="Immunoglobulins"/>
    <property type="match status" value="1"/>
</dbReference>
<comment type="subcellular location">
    <subcellularLocation>
        <location evidence="6">Cell projection</location>
        <location evidence="6">Pseudopodium</location>
    </subcellularLocation>
    <subcellularLocation>
        <location evidence="1">Cytoplasm</location>
        <location evidence="1">Cytoskeleton</location>
    </subcellularLocation>
</comment>
<evidence type="ECO:0000313" key="9">
    <source>
        <dbReference type="Proteomes" id="UP000887540"/>
    </source>
</evidence>
<evidence type="ECO:0000256" key="5">
    <source>
        <dbReference type="ARBA" id="ARBA00037744"/>
    </source>
</evidence>
<dbReference type="InterPro" id="IPR008962">
    <property type="entry name" value="PapD-like_sf"/>
</dbReference>
<evidence type="ECO:0000256" key="1">
    <source>
        <dbReference type="ARBA" id="ARBA00004245"/>
    </source>
</evidence>
<protein>
    <recommendedName>
        <fullName evidence="7">Major sperm protein</fullName>
    </recommendedName>
</protein>
<dbReference type="GO" id="GO:0031143">
    <property type="term" value="C:pseudopodium"/>
    <property type="evidence" value="ECO:0007669"/>
    <property type="project" value="UniProtKB-SubCell"/>
</dbReference>
<evidence type="ECO:0000256" key="6">
    <source>
        <dbReference type="ARBA" id="ARBA00037818"/>
    </source>
</evidence>
<evidence type="ECO:0000256" key="2">
    <source>
        <dbReference type="ARBA" id="ARBA00022490"/>
    </source>
</evidence>
<evidence type="ECO:0000256" key="7">
    <source>
        <dbReference type="RuleBase" id="RU003425"/>
    </source>
</evidence>
<dbReference type="AlphaFoldDB" id="A0A914CH97"/>